<dbReference type="Pfam" id="PF13167">
    <property type="entry name" value="GTP-bdg_N"/>
    <property type="match status" value="1"/>
</dbReference>
<evidence type="ECO:0000256" key="5">
    <source>
        <dbReference type="ARBA" id="ARBA00023134"/>
    </source>
</evidence>
<dbReference type="PANTHER" id="PTHR10229:SF0">
    <property type="entry name" value="GTP-BINDING PROTEIN 6-RELATED"/>
    <property type="match status" value="1"/>
</dbReference>
<dbReference type="InterPro" id="IPR042108">
    <property type="entry name" value="GTPase_HflX_N_sf"/>
</dbReference>
<dbReference type="NCBIfam" id="TIGR03156">
    <property type="entry name" value="GTP_HflX"/>
    <property type="match status" value="1"/>
</dbReference>
<dbReference type="CDD" id="cd01878">
    <property type="entry name" value="HflX"/>
    <property type="match status" value="1"/>
</dbReference>
<dbReference type="GO" id="GO:0046872">
    <property type="term" value="F:metal ion binding"/>
    <property type="evidence" value="ECO:0007669"/>
    <property type="project" value="UniProtKB-KW"/>
</dbReference>
<evidence type="ECO:0000313" key="12">
    <source>
        <dbReference type="Proteomes" id="UP000006556"/>
    </source>
</evidence>
<dbReference type="SUPFAM" id="SSF52540">
    <property type="entry name" value="P-loop containing nucleoside triphosphate hydrolases"/>
    <property type="match status" value="1"/>
</dbReference>
<keyword evidence="2 8" id="KW-0479">Metal-binding</keyword>
<evidence type="ECO:0000259" key="10">
    <source>
        <dbReference type="PROSITE" id="PS51705"/>
    </source>
</evidence>
<dbReference type="PANTHER" id="PTHR10229">
    <property type="entry name" value="GTP-BINDING PROTEIN HFLX"/>
    <property type="match status" value="1"/>
</dbReference>
<evidence type="ECO:0000256" key="3">
    <source>
        <dbReference type="ARBA" id="ARBA00022741"/>
    </source>
</evidence>
<dbReference type="STRING" id="370438.PTH_2120"/>
<feature type="binding site" evidence="7">
    <location>
        <begin position="267"/>
        <end position="270"/>
    </location>
    <ligand>
        <name>GTP</name>
        <dbReference type="ChEBI" id="CHEBI:37565"/>
    </ligand>
</feature>
<keyword evidence="5 6" id="KW-0342">GTP-binding</keyword>
<dbReference type="InterPro" id="IPR027417">
    <property type="entry name" value="P-loop_NTPase"/>
</dbReference>
<feature type="binding site" evidence="8">
    <location>
        <position position="247"/>
    </location>
    <ligand>
        <name>Mg(2+)</name>
        <dbReference type="ChEBI" id="CHEBI:18420"/>
    </ligand>
</feature>
<accession>A5D0F0</accession>
<evidence type="ECO:0000256" key="6">
    <source>
        <dbReference type="HAMAP-Rule" id="MF_00900"/>
    </source>
</evidence>
<dbReference type="AlphaFoldDB" id="A5D0F0"/>
<sequence length="434" mass="47923">MRPEFLAKGESLLEHRPENGREKAVLVGVELPGDETWQSAYSMQELARLADTAGADAVHQFIQKRDRPDPATLLGRGKASEIAALCRNSGAGLVIFDRELTPAQARNLEEITGAKVIDRTQLILDIFARRARTREGRLQVELAQLSYLLPRLTGLGGQLSRLGGGIGTRGPGETKLEMDRRRVRRRIAALKKEIKEVRERRDLLRRNRKEVPFPLVAIVGYTNAGKSTLLKKLTGADVLVEDKLFATLDPVTRRVVLPDNETILLTDTVGFIQNLPHHLVAAFRATLEEVMEADLLLHVVDASHPYMEEQIGAVNEVLASLGAAGKPLVMVYNKADLLPDAKFFREKSSPPAVAVSALKGWGMEDLLAAIARALPGRRIKASFFIPYRKSGLLPVLHEKGRVLREEHGNGGITVEAEIDAVWARRVEAKLKGQE</sequence>
<evidence type="ECO:0000256" key="9">
    <source>
        <dbReference type="SAM" id="Coils"/>
    </source>
</evidence>
<keyword evidence="3 6" id="KW-0547">Nucleotide-binding</keyword>
<evidence type="ECO:0000256" key="8">
    <source>
        <dbReference type="PIRSR" id="PIRSR006809-2"/>
    </source>
</evidence>
<dbReference type="Pfam" id="PF16360">
    <property type="entry name" value="GTP-bdg_M"/>
    <property type="match status" value="1"/>
</dbReference>
<dbReference type="GO" id="GO:0005525">
    <property type="term" value="F:GTP binding"/>
    <property type="evidence" value="ECO:0007669"/>
    <property type="project" value="UniProtKB-UniRule"/>
</dbReference>
<keyword evidence="9" id="KW-0175">Coiled coil</keyword>
<dbReference type="KEGG" id="pth:PTH_2120"/>
<feature type="domain" description="Hflx-type G" evidence="10">
    <location>
        <begin position="214"/>
        <end position="378"/>
    </location>
</feature>
<evidence type="ECO:0000256" key="2">
    <source>
        <dbReference type="ARBA" id="ARBA00022723"/>
    </source>
</evidence>
<evidence type="ECO:0000313" key="11">
    <source>
        <dbReference type="EMBL" id="BAF60301.1"/>
    </source>
</evidence>
<dbReference type="PRINTS" id="PR00326">
    <property type="entry name" value="GTP1OBG"/>
</dbReference>
<evidence type="ECO:0000256" key="4">
    <source>
        <dbReference type="ARBA" id="ARBA00022842"/>
    </source>
</evidence>
<comment type="subcellular location">
    <subcellularLocation>
        <location evidence="6">Cytoplasm</location>
    </subcellularLocation>
    <text evidence="6">May associate with membranes.</text>
</comment>
<protein>
    <recommendedName>
        <fullName evidence="6">GTPase HflX</fullName>
    </recommendedName>
    <alternativeName>
        <fullName evidence="6">GTP-binding protein HflX</fullName>
    </alternativeName>
</protein>
<comment type="subunit">
    <text evidence="6">Monomer. Associates with the 50S ribosomal subunit.</text>
</comment>
<keyword evidence="4 8" id="KW-0460">Magnesium</keyword>
<dbReference type="GO" id="GO:0003924">
    <property type="term" value="F:GTPase activity"/>
    <property type="evidence" value="ECO:0007669"/>
    <property type="project" value="UniProtKB-UniRule"/>
</dbReference>
<dbReference type="Proteomes" id="UP000006556">
    <property type="component" value="Chromosome"/>
</dbReference>
<dbReference type="Pfam" id="PF01926">
    <property type="entry name" value="MMR_HSR1"/>
    <property type="match status" value="1"/>
</dbReference>
<evidence type="ECO:0000256" key="1">
    <source>
        <dbReference type="ARBA" id="ARBA00022490"/>
    </source>
</evidence>
<dbReference type="PIRSF" id="PIRSF006809">
    <property type="entry name" value="GTP-binding_hflX_prd"/>
    <property type="match status" value="1"/>
</dbReference>
<proteinExistence type="inferred from homology"/>
<dbReference type="HOGENOM" id="CLU_019597_1_0_9"/>
<dbReference type="InterPro" id="IPR030394">
    <property type="entry name" value="G_HFLX_dom"/>
</dbReference>
<feature type="binding site" evidence="7">
    <location>
        <begin position="356"/>
        <end position="358"/>
    </location>
    <ligand>
        <name>GTP</name>
        <dbReference type="ChEBI" id="CHEBI:37565"/>
    </ligand>
</feature>
<dbReference type="HAMAP" id="MF_00900">
    <property type="entry name" value="GTPase_HflX"/>
    <property type="match status" value="1"/>
</dbReference>
<dbReference type="InterPro" id="IPR025121">
    <property type="entry name" value="GTPase_HflX_N"/>
</dbReference>
<comment type="function">
    <text evidence="6">GTPase that associates with the 50S ribosomal subunit and may have a role during protein synthesis or ribosome biogenesis.</text>
</comment>
<evidence type="ECO:0000256" key="7">
    <source>
        <dbReference type="PIRSR" id="PIRSR006809-1"/>
    </source>
</evidence>
<name>A5D0F0_PELTS</name>
<dbReference type="GO" id="GO:0005737">
    <property type="term" value="C:cytoplasm"/>
    <property type="evidence" value="ECO:0007669"/>
    <property type="project" value="UniProtKB-SubCell"/>
</dbReference>
<organism evidence="11 12">
    <name type="scientific">Pelotomaculum thermopropionicum (strain DSM 13744 / JCM 10971 / SI)</name>
    <dbReference type="NCBI Taxonomy" id="370438"/>
    <lineage>
        <taxon>Bacteria</taxon>
        <taxon>Bacillati</taxon>
        <taxon>Bacillota</taxon>
        <taxon>Clostridia</taxon>
        <taxon>Eubacteriales</taxon>
        <taxon>Desulfotomaculaceae</taxon>
        <taxon>Pelotomaculum</taxon>
    </lineage>
</organism>
<dbReference type="GO" id="GO:0043022">
    <property type="term" value="F:ribosome binding"/>
    <property type="evidence" value="ECO:0007669"/>
    <property type="project" value="TreeGrafter"/>
</dbReference>
<feature type="binding site" evidence="7">
    <location>
        <begin position="220"/>
        <end position="227"/>
    </location>
    <ligand>
        <name>GTP</name>
        <dbReference type="ChEBI" id="CHEBI:37565"/>
    </ligand>
</feature>
<gene>
    <name evidence="11" type="primary">HflX</name>
    <name evidence="6" type="synonym">hflX</name>
    <name evidence="11" type="ordered locus">PTH_2120</name>
</gene>
<dbReference type="Gene3D" id="3.40.50.11060">
    <property type="entry name" value="GTPase HflX, N-terminal domain"/>
    <property type="match status" value="1"/>
</dbReference>
<comment type="similarity">
    <text evidence="6">Belongs to the TRAFAC class OBG-HflX-like GTPase superfamily. HflX GTPase family.</text>
</comment>
<dbReference type="InterPro" id="IPR032305">
    <property type="entry name" value="GTP-bd_M"/>
</dbReference>
<feature type="binding site" evidence="8">
    <location>
        <position position="227"/>
    </location>
    <ligand>
        <name>Mg(2+)</name>
        <dbReference type="ChEBI" id="CHEBI:18420"/>
    </ligand>
</feature>
<dbReference type="EMBL" id="AP009389">
    <property type="protein sequence ID" value="BAF60301.1"/>
    <property type="molecule type" value="Genomic_DNA"/>
</dbReference>
<dbReference type="InterPro" id="IPR006073">
    <property type="entry name" value="GTP-bd"/>
</dbReference>
<keyword evidence="12" id="KW-1185">Reference proteome</keyword>
<dbReference type="FunFam" id="3.40.50.11060:FF:000001">
    <property type="entry name" value="GTPase HflX"/>
    <property type="match status" value="1"/>
</dbReference>
<feature type="binding site" evidence="7">
    <location>
        <begin position="333"/>
        <end position="336"/>
    </location>
    <ligand>
        <name>GTP</name>
        <dbReference type="ChEBI" id="CHEBI:37565"/>
    </ligand>
</feature>
<dbReference type="Gene3D" id="3.40.50.300">
    <property type="entry name" value="P-loop containing nucleotide triphosphate hydrolases"/>
    <property type="match status" value="1"/>
</dbReference>
<dbReference type="Pfam" id="PF19275">
    <property type="entry name" value="HflX_C"/>
    <property type="match status" value="1"/>
</dbReference>
<dbReference type="eggNOG" id="COG2262">
    <property type="taxonomic scope" value="Bacteria"/>
</dbReference>
<reference evidence="12" key="1">
    <citation type="journal article" date="2008" name="Genome Res.">
        <title>The genome of Pelotomaculum thermopropionicum reveals niche-associated evolution in anaerobic microbiota.</title>
        <authorList>
            <person name="Kosaka T."/>
            <person name="Kato S."/>
            <person name="Shimoyama T."/>
            <person name="Ishii S."/>
            <person name="Abe T."/>
            <person name="Watanabe K."/>
        </authorList>
    </citation>
    <scope>NUCLEOTIDE SEQUENCE [LARGE SCALE GENOMIC DNA]</scope>
    <source>
        <strain evidence="12">DSM 13744 / JCM 10971 / SI</strain>
    </source>
</reference>
<keyword evidence="1 6" id="KW-0963">Cytoplasm</keyword>
<dbReference type="FunFam" id="3.40.50.300:FF:000173">
    <property type="entry name" value="GTPase HflX"/>
    <property type="match status" value="1"/>
</dbReference>
<feature type="binding site" evidence="7">
    <location>
        <begin position="245"/>
        <end position="249"/>
    </location>
    <ligand>
        <name>GTP</name>
        <dbReference type="ChEBI" id="CHEBI:37565"/>
    </ligand>
</feature>
<dbReference type="InterPro" id="IPR045498">
    <property type="entry name" value="HflX_C"/>
</dbReference>
<dbReference type="Gene3D" id="6.10.250.2860">
    <property type="match status" value="1"/>
</dbReference>
<feature type="coiled-coil region" evidence="9">
    <location>
        <begin position="173"/>
        <end position="207"/>
    </location>
</feature>
<dbReference type="PROSITE" id="PS51705">
    <property type="entry name" value="G_HFLX"/>
    <property type="match status" value="1"/>
</dbReference>
<dbReference type="InterPro" id="IPR016496">
    <property type="entry name" value="GTPase_HflX"/>
</dbReference>
<comment type="cofactor">
    <cofactor evidence="8">
        <name>Mg(2+)</name>
        <dbReference type="ChEBI" id="CHEBI:18420"/>
    </cofactor>
</comment>